<reference evidence="3 4" key="1">
    <citation type="journal article" date="2024" name="IMA Fungus">
        <title>Apiospora arundinis, a panoply of carbohydrate-active enzymes and secondary metabolites.</title>
        <authorList>
            <person name="Sorensen T."/>
            <person name="Petersen C."/>
            <person name="Muurmann A.T."/>
            <person name="Christiansen J.V."/>
            <person name="Brundto M.L."/>
            <person name="Overgaard C.K."/>
            <person name="Boysen A.T."/>
            <person name="Wollenberg R.D."/>
            <person name="Larsen T.O."/>
            <person name="Sorensen J.L."/>
            <person name="Nielsen K.L."/>
            <person name="Sondergaard T.E."/>
        </authorList>
    </citation>
    <scope>NUCLEOTIDE SEQUENCE [LARGE SCALE GENOMIC DNA]</scope>
    <source>
        <strain evidence="3 4">AAU 773</strain>
    </source>
</reference>
<feature type="transmembrane region" description="Helical" evidence="2">
    <location>
        <begin position="249"/>
        <end position="271"/>
    </location>
</feature>
<keyword evidence="4" id="KW-1185">Reference proteome</keyword>
<accession>A0ABR2IDZ5</accession>
<dbReference type="EMBL" id="JAPCWZ010000005">
    <property type="protein sequence ID" value="KAK8861819.1"/>
    <property type="molecule type" value="Genomic_DNA"/>
</dbReference>
<evidence type="ECO:0000313" key="3">
    <source>
        <dbReference type="EMBL" id="KAK8861819.1"/>
    </source>
</evidence>
<proteinExistence type="predicted"/>
<keyword evidence="2" id="KW-0472">Membrane</keyword>
<feature type="compositionally biased region" description="Polar residues" evidence="1">
    <location>
        <begin position="1"/>
        <end position="12"/>
    </location>
</feature>
<sequence>MVVSAQLMSSQLPTSGPKKPKSPKSEGSTTSLYVPPQYWGISNRTVKRRLTSVARHFHFLDCCFTYYINLHFRGQKQKPPPLPGGYGKRPVEGFDELDHLEYLQAAREIPFWEAIMRLLLARKTKNNKATTTVAPLELHVIFRTIESVKLDVEVEIHRIRHLPHVTQLERDQMHPVIRGIEKRLDSLRGILDRNSSYRCCAEIEYKEELLAAALFQKPPRDDDHGSATNPVVTAAAAAAITTTPQNENVLIIGLLPLFLLLALAPFSMGFYKSMSGAENGVAAAAVGSTSDADFWYMMQANLIAVLASFSMIVPLWRQLDLTTAPYLIMAAFWILGLAAAVASVAMYPFVNPGWSNLVSFVGSIASAASVVVMTQATGRQMNQP</sequence>
<feature type="transmembrane region" description="Helical" evidence="2">
    <location>
        <begin position="327"/>
        <end position="347"/>
    </location>
</feature>
<evidence type="ECO:0000256" key="2">
    <source>
        <dbReference type="SAM" id="Phobius"/>
    </source>
</evidence>
<keyword evidence="2" id="KW-1133">Transmembrane helix</keyword>
<gene>
    <name evidence="3" type="ORF">PGQ11_008054</name>
</gene>
<evidence type="ECO:0000313" key="4">
    <source>
        <dbReference type="Proteomes" id="UP001390339"/>
    </source>
</evidence>
<name>A0ABR2IDZ5_9PEZI</name>
<keyword evidence="2" id="KW-0812">Transmembrane</keyword>
<protein>
    <submittedName>
        <fullName evidence="3">Uncharacterized protein</fullName>
    </submittedName>
</protein>
<organism evidence="3 4">
    <name type="scientific">Apiospora arundinis</name>
    <dbReference type="NCBI Taxonomy" id="335852"/>
    <lineage>
        <taxon>Eukaryota</taxon>
        <taxon>Fungi</taxon>
        <taxon>Dikarya</taxon>
        <taxon>Ascomycota</taxon>
        <taxon>Pezizomycotina</taxon>
        <taxon>Sordariomycetes</taxon>
        <taxon>Xylariomycetidae</taxon>
        <taxon>Amphisphaeriales</taxon>
        <taxon>Apiosporaceae</taxon>
        <taxon>Apiospora</taxon>
    </lineage>
</organism>
<feature type="transmembrane region" description="Helical" evidence="2">
    <location>
        <begin position="353"/>
        <end position="373"/>
    </location>
</feature>
<dbReference type="Proteomes" id="UP001390339">
    <property type="component" value="Unassembled WGS sequence"/>
</dbReference>
<feature type="region of interest" description="Disordered" evidence="1">
    <location>
        <begin position="1"/>
        <end position="30"/>
    </location>
</feature>
<evidence type="ECO:0000256" key="1">
    <source>
        <dbReference type="SAM" id="MobiDB-lite"/>
    </source>
</evidence>
<comment type="caution">
    <text evidence="3">The sequence shown here is derived from an EMBL/GenBank/DDBJ whole genome shotgun (WGS) entry which is preliminary data.</text>
</comment>
<feature type="transmembrane region" description="Helical" evidence="2">
    <location>
        <begin position="294"/>
        <end position="315"/>
    </location>
</feature>